<feature type="region of interest" description="Disordered" evidence="1">
    <location>
        <begin position="1"/>
        <end position="29"/>
    </location>
</feature>
<dbReference type="SMART" id="SM00257">
    <property type="entry name" value="LysM"/>
    <property type="match status" value="1"/>
</dbReference>
<name>A0A7C8BR22_9MICO</name>
<dbReference type="InterPro" id="IPR018392">
    <property type="entry name" value="LysM"/>
</dbReference>
<dbReference type="SUPFAM" id="SSF54106">
    <property type="entry name" value="LysM domain"/>
    <property type="match status" value="1"/>
</dbReference>
<accession>A0A7C8BR22</accession>
<evidence type="ECO:0000313" key="4">
    <source>
        <dbReference type="EMBL" id="KAB1631869.1"/>
    </source>
</evidence>
<dbReference type="Pfam" id="PF01476">
    <property type="entry name" value="LysM"/>
    <property type="match status" value="1"/>
</dbReference>
<keyword evidence="2" id="KW-1133">Transmembrane helix</keyword>
<dbReference type="InterPro" id="IPR036779">
    <property type="entry name" value="LysM_dom_sf"/>
</dbReference>
<gene>
    <name evidence="4" type="ORF">F8O02_05945</name>
</gene>
<evidence type="ECO:0000313" key="5">
    <source>
        <dbReference type="Proteomes" id="UP000481339"/>
    </source>
</evidence>
<feature type="transmembrane region" description="Helical" evidence="2">
    <location>
        <begin position="41"/>
        <end position="61"/>
    </location>
</feature>
<feature type="domain" description="LysM" evidence="3">
    <location>
        <begin position="76"/>
        <end position="125"/>
    </location>
</feature>
<keyword evidence="5" id="KW-1185">Reference proteome</keyword>
<proteinExistence type="predicted"/>
<dbReference type="AlphaFoldDB" id="A0A7C8BR22"/>
<evidence type="ECO:0000256" key="1">
    <source>
        <dbReference type="SAM" id="MobiDB-lite"/>
    </source>
</evidence>
<evidence type="ECO:0000259" key="3">
    <source>
        <dbReference type="PROSITE" id="PS51782"/>
    </source>
</evidence>
<comment type="caution">
    <text evidence="4">The sequence shown here is derived from an EMBL/GenBank/DDBJ whole genome shotgun (WGS) entry which is preliminary data.</text>
</comment>
<dbReference type="OrthoDB" id="5084290at2"/>
<reference evidence="4 5" key="1">
    <citation type="submission" date="2019-09" db="EMBL/GenBank/DDBJ databases">
        <title>Phylogeny of genus Pseudoclavibacter and closely related genus.</title>
        <authorList>
            <person name="Li Y."/>
        </authorList>
    </citation>
    <scope>NUCLEOTIDE SEQUENCE [LARGE SCALE GENOMIC DNA]</scope>
    <source>
        <strain evidence="4 5">JCM 16921</strain>
    </source>
</reference>
<dbReference type="CDD" id="cd00118">
    <property type="entry name" value="LysM"/>
    <property type="match status" value="1"/>
</dbReference>
<keyword evidence="2" id="KW-0812">Transmembrane</keyword>
<dbReference type="Gene3D" id="3.10.350.10">
    <property type="entry name" value="LysM domain"/>
    <property type="match status" value="1"/>
</dbReference>
<dbReference type="Proteomes" id="UP000481339">
    <property type="component" value="Unassembled WGS sequence"/>
</dbReference>
<evidence type="ECO:0000256" key="2">
    <source>
        <dbReference type="SAM" id="Phobius"/>
    </source>
</evidence>
<dbReference type="PROSITE" id="PS51782">
    <property type="entry name" value="LYSM"/>
    <property type="match status" value="1"/>
</dbReference>
<dbReference type="EMBL" id="WBKA01000004">
    <property type="protein sequence ID" value="KAB1631869.1"/>
    <property type="molecule type" value="Genomic_DNA"/>
</dbReference>
<protein>
    <submittedName>
        <fullName evidence="4">LysM peptidoglycan-binding domain-containing protein</fullName>
    </submittedName>
</protein>
<organism evidence="4 5">
    <name type="scientific">Pseudoclavibacter caeni</name>
    <dbReference type="NCBI Taxonomy" id="908846"/>
    <lineage>
        <taxon>Bacteria</taxon>
        <taxon>Bacillati</taxon>
        <taxon>Actinomycetota</taxon>
        <taxon>Actinomycetes</taxon>
        <taxon>Micrococcales</taxon>
        <taxon>Microbacteriaceae</taxon>
        <taxon>Pseudoclavibacter</taxon>
    </lineage>
</organism>
<dbReference type="RefSeq" id="WP_158036338.1">
    <property type="nucleotide sequence ID" value="NZ_BAAAZV010000020.1"/>
</dbReference>
<sequence length="132" mass="13841">MTIAIRDPRGSLAHAVPAGGDGAGSSPASGRLVLTSRGRRVRALLLLVLLVTLVVSVVGLASQARAGSADEPLEVVRVQVQPGDTLWDIAREQAPGHDVVDAVTRIREANRLDDAMLQPGMRLVIPASLRQG</sequence>
<keyword evidence="2" id="KW-0472">Membrane</keyword>